<reference evidence="4" key="1">
    <citation type="journal article" date="2019" name="Int. J. Syst. Evol. Microbiol.">
        <title>The Global Catalogue of Microorganisms (GCM) 10K type strain sequencing project: providing services to taxonomists for standard genome sequencing and annotation.</title>
        <authorList>
            <consortium name="The Broad Institute Genomics Platform"/>
            <consortium name="The Broad Institute Genome Sequencing Center for Infectious Disease"/>
            <person name="Wu L."/>
            <person name="Ma J."/>
        </authorList>
    </citation>
    <scope>NUCLEOTIDE SEQUENCE [LARGE SCALE GENOMIC DNA]</scope>
    <source>
        <strain evidence="4">JCM 3369</strain>
    </source>
</reference>
<dbReference type="Pfam" id="PF13924">
    <property type="entry name" value="Lipocalin_5"/>
    <property type="match status" value="1"/>
</dbReference>
<name>A0ABV9D7G5_9MICO</name>
<evidence type="ECO:0000259" key="2">
    <source>
        <dbReference type="Pfam" id="PF13924"/>
    </source>
</evidence>
<feature type="domain" description="Lipocalin-like" evidence="2">
    <location>
        <begin position="25"/>
        <end position="131"/>
    </location>
</feature>
<evidence type="ECO:0000256" key="1">
    <source>
        <dbReference type="SAM" id="MobiDB-lite"/>
    </source>
</evidence>
<keyword evidence="4" id="KW-1185">Reference proteome</keyword>
<feature type="region of interest" description="Disordered" evidence="1">
    <location>
        <begin position="127"/>
        <end position="149"/>
    </location>
</feature>
<dbReference type="RefSeq" id="WP_164471493.1">
    <property type="nucleotide sequence ID" value="NZ_CP033325.1"/>
</dbReference>
<accession>A0ABV9D7G5</accession>
<organism evidence="3 4">
    <name type="scientific">Georgenia faecalis</name>
    <dbReference type="NCBI Taxonomy" id="2483799"/>
    <lineage>
        <taxon>Bacteria</taxon>
        <taxon>Bacillati</taxon>
        <taxon>Actinomycetota</taxon>
        <taxon>Actinomycetes</taxon>
        <taxon>Micrococcales</taxon>
        <taxon>Bogoriellaceae</taxon>
        <taxon>Georgenia</taxon>
    </lineage>
</organism>
<dbReference type="InterPro" id="IPR024311">
    <property type="entry name" value="Lipocalin-like"/>
</dbReference>
<evidence type="ECO:0000313" key="3">
    <source>
        <dbReference type="EMBL" id="MFC4554684.1"/>
    </source>
</evidence>
<protein>
    <submittedName>
        <fullName evidence="3">Lipocalin-like domain-containing protein</fullName>
    </submittedName>
</protein>
<sequence>MSAGSERPVRDRSQRIPLGLGEQLVGAWRLVAYTRTGMDGAVSHPLGEGASGSILYTPDGYVSVQLAAAGATDPDERGAVRYLAYAGPFAVSAETGRLIHEVVVSVDEEAIGGSQEWEAQLEAGTLTLRSGPEDPGTTLVLEREAPRQL</sequence>
<dbReference type="EMBL" id="JBHSGF010000003">
    <property type="protein sequence ID" value="MFC4554684.1"/>
    <property type="molecule type" value="Genomic_DNA"/>
</dbReference>
<gene>
    <name evidence="3" type="ORF">ACFO3F_05435</name>
</gene>
<comment type="caution">
    <text evidence="3">The sequence shown here is derived from an EMBL/GenBank/DDBJ whole genome shotgun (WGS) entry which is preliminary data.</text>
</comment>
<dbReference type="Proteomes" id="UP001595955">
    <property type="component" value="Unassembled WGS sequence"/>
</dbReference>
<evidence type="ECO:0000313" key="4">
    <source>
        <dbReference type="Proteomes" id="UP001595955"/>
    </source>
</evidence>
<proteinExistence type="predicted"/>